<accession>A0A6C0DB57</accession>
<feature type="region of interest" description="Disordered" evidence="1">
    <location>
        <begin position="246"/>
        <end position="289"/>
    </location>
</feature>
<dbReference type="AlphaFoldDB" id="A0A6C0DB57"/>
<feature type="domain" description="Glycine-rich" evidence="2">
    <location>
        <begin position="147"/>
        <end position="388"/>
    </location>
</feature>
<organism evidence="3">
    <name type="scientific">viral metagenome</name>
    <dbReference type="NCBI Taxonomy" id="1070528"/>
    <lineage>
        <taxon>unclassified sequences</taxon>
        <taxon>metagenomes</taxon>
        <taxon>organismal metagenomes</taxon>
    </lineage>
</organism>
<dbReference type="EMBL" id="MN739575">
    <property type="protein sequence ID" value="QHT13632.1"/>
    <property type="molecule type" value="Genomic_DNA"/>
</dbReference>
<name>A0A6C0DB57_9ZZZZ</name>
<evidence type="ECO:0000259" key="2">
    <source>
        <dbReference type="Pfam" id="PF21722"/>
    </source>
</evidence>
<dbReference type="InterPro" id="IPR049304">
    <property type="entry name" value="Gly_rich_dom"/>
</dbReference>
<evidence type="ECO:0000256" key="1">
    <source>
        <dbReference type="SAM" id="MobiDB-lite"/>
    </source>
</evidence>
<feature type="compositionally biased region" description="Low complexity" evidence="1">
    <location>
        <begin position="213"/>
        <end position="222"/>
    </location>
</feature>
<evidence type="ECO:0000313" key="3">
    <source>
        <dbReference type="EMBL" id="QHT13632.1"/>
    </source>
</evidence>
<dbReference type="Pfam" id="PF21722">
    <property type="entry name" value="Gly_rich_2"/>
    <property type="match status" value="1"/>
</dbReference>
<proteinExistence type="predicted"/>
<sequence length="391" mass="37446">MSRSGREYLRDKQRLQPQRYTQRPIGDSSLLTQMHRYKASAACTTISQQQRSDGQMLQPSQDGLLAAAGGNSVCGAPQWSDAIVQTKCCEQAAAGGVAAGLTGYFWQGAPLKPLGIPGPVVYEGPRCCGNSTAPLTRTILIFRTSGTWTVPPTTTELTYFLVGGGGGGGAAHDNGGGGGGGGGQIETQTQTSFLPGEVFTITIGEGGAGGVGTVIPGNNSGTDGSGGGDTIIISSGSGGPMAMAFASGGGAGGQSRNDRTGAGGAVGTDSLAPAGGEGGANISGSPTTYHGGGGGGSMVANGYTGTSGTSPISLPGGAGGAAYPSTISGILQFYAAGGQGGTFGGPGGTGTPGLSAAANTGNGGGGGGCGSSFAVNGGDGGSGIVILSFLA</sequence>
<protein>
    <recommendedName>
        <fullName evidence="2">Glycine-rich domain-containing protein</fullName>
    </recommendedName>
</protein>
<reference evidence="3" key="1">
    <citation type="journal article" date="2020" name="Nature">
        <title>Giant virus diversity and host interactions through global metagenomics.</title>
        <authorList>
            <person name="Schulz F."/>
            <person name="Roux S."/>
            <person name="Paez-Espino D."/>
            <person name="Jungbluth S."/>
            <person name="Walsh D.A."/>
            <person name="Denef V.J."/>
            <person name="McMahon K.D."/>
            <person name="Konstantinidis K.T."/>
            <person name="Eloe-Fadrosh E.A."/>
            <person name="Kyrpides N.C."/>
            <person name="Woyke T."/>
        </authorList>
    </citation>
    <scope>NUCLEOTIDE SEQUENCE</scope>
    <source>
        <strain evidence="3">GVMAG-M-3300023174-132</strain>
    </source>
</reference>
<feature type="region of interest" description="Disordered" evidence="1">
    <location>
        <begin position="212"/>
        <end position="231"/>
    </location>
</feature>